<keyword evidence="4" id="KW-1185">Reference proteome</keyword>
<feature type="compositionally biased region" description="Basic and acidic residues" evidence="1">
    <location>
        <begin position="588"/>
        <end position="597"/>
    </location>
</feature>
<reference evidence="3" key="1">
    <citation type="submission" date="2023-07" db="EMBL/GenBank/DDBJ databases">
        <title>Black Yeasts Isolated from many extreme environments.</title>
        <authorList>
            <person name="Coleine C."/>
            <person name="Stajich J.E."/>
            <person name="Selbmann L."/>
        </authorList>
    </citation>
    <scope>NUCLEOTIDE SEQUENCE</scope>
    <source>
        <strain evidence="3">CCFEE 5485</strain>
    </source>
</reference>
<dbReference type="SUPFAM" id="SSF53098">
    <property type="entry name" value="Ribonuclease H-like"/>
    <property type="match status" value="1"/>
</dbReference>
<accession>A0AAE0TN21</accession>
<dbReference type="InterPro" id="IPR048519">
    <property type="entry name" value="Gfd2/YDR514C-like_C"/>
</dbReference>
<evidence type="ECO:0000259" key="2">
    <source>
        <dbReference type="Pfam" id="PF21762"/>
    </source>
</evidence>
<dbReference type="GO" id="GO:0005634">
    <property type="term" value="C:nucleus"/>
    <property type="evidence" value="ECO:0007669"/>
    <property type="project" value="TreeGrafter"/>
</dbReference>
<comment type="caution">
    <text evidence="3">The sequence shown here is derived from an EMBL/GenBank/DDBJ whole genome shotgun (WGS) entry which is preliminary data.</text>
</comment>
<name>A0AAE0TN21_9PEZI</name>
<dbReference type="PANTHER" id="PTHR28083:SF1">
    <property type="entry name" value="GOOD FOR FULL DBP5 ACTIVITY PROTEIN 2"/>
    <property type="match status" value="1"/>
</dbReference>
<evidence type="ECO:0000313" key="3">
    <source>
        <dbReference type="EMBL" id="KAK3670213.1"/>
    </source>
</evidence>
<protein>
    <recommendedName>
        <fullName evidence="2">Gfd2/YDR514C-like C-terminal domain-containing protein</fullName>
    </recommendedName>
</protein>
<dbReference type="PANTHER" id="PTHR28083">
    <property type="entry name" value="GOOD FOR FULL DBP5 ACTIVITY PROTEIN 2"/>
    <property type="match status" value="1"/>
</dbReference>
<evidence type="ECO:0000256" key="1">
    <source>
        <dbReference type="SAM" id="MobiDB-lite"/>
    </source>
</evidence>
<sequence>MDRFTALIGGEHNLPPISARAEPLEHEQKQTNGAAMHDLDGLPPPEVIISRNRVFEEEAWEWRKRRVQIANEANAAHHSIGPAMPQPLVNQPELDTTSMAHMGESAPRGFAFSPFVAVTKFCYKYVPKQYSQALASAFWDSNKIYERGWDLYYIHSAHELSGKPHTYVSQYQFQALLDEVNHAFPKADIKLGDDIREEGMVLDFDSLPDELRPRCLGRLQSREQYDTWMLEAPITPKSGKMPADRSLEAFRAMLEATAELGKAKSKAKKRASHQMVIQSRQDMGKQVLRAQRRLGLKKKNDVDDLERSMAKLDITAFDPTKLAPFPFEDDAIIIAVDVEAYERSARIITEVGIATLDTRDLHDTPPGAIGQDCGWNKHIRGRHFRVIEHKHLCNHEFVQGCPDRFEFGQSEFVSSADLASTLTSCFHEPFSKKAADGTLLPSTSGEDKRNLILLGHDIGQDVQFLHSIGFSVLNRGNLTDTFDTAAMFKSLTKDVNPTSLGRILSNFDMMGWHLHNAGNDAVYTLQAMLAICIKDAMSHDEEEAVSQREAVNQQRTNVAVDAALERRADEMEGWDLPDGEDGGVAIVPKEEDYESKKTKAARALHGPPRPPPVSARGLYTTGGAPLDV</sequence>
<feature type="domain" description="Gfd2/YDR514C-like C-terminal" evidence="2">
    <location>
        <begin position="332"/>
        <end position="531"/>
    </location>
</feature>
<gene>
    <name evidence="3" type="ORF">LTR78_009868</name>
</gene>
<feature type="region of interest" description="Disordered" evidence="1">
    <location>
        <begin position="570"/>
        <end position="628"/>
    </location>
</feature>
<feature type="region of interest" description="Disordered" evidence="1">
    <location>
        <begin position="23"/>
        <end position="42"/>
    </location>
</feature>
<dbReference type="AlphaFoldDB" id="A0AAE0TN21"/>
<evidence type="ECO:0000313" key="4">
    <source>
        <dbReference type="Proteomes" id="UP001274830"/>
    </source>
</evidence>
<dbReference type="InterPro" id="IPR036397">
    <property type="entry name" value="RNaseH_sf"/>
</dbReference>
<dbReference type="Proteomes" id="UP001274830">
    <property type="component" value="Unassembled WGS sequence"/>
</dbReference>
<dbReference type="GO" id="GO:0003676">
    <property type="term" value="F:nucleic acid binding"/>
    <property type="evidence" value="ECO:0007669"/>
    <property type="project" value="InterPro"/>
</dbReference>
<dbReference type="InterPro" id="IPR012337">
    <property type="entry name" value="RNaseH-like_sf"/>
</dbReference>
<dbReference type="InterPro" id="IPR040151">
    <property type="entry name" value="Gfd2/YDR514C-like"/>
</dbReference>
<dbReference type="Gene3D" id="3.30.420.10">
    <property type="entry name" value="Ribonuclease H-like superfamily/Ribonuclease H"/>
    <property type="match status" value="1"/>
</dbReference>
<proteinExistence type="predicted"/>
<dbReference type="EMBL" id="JAUTXT010000060">
    <property type="protein sequence ID" value="KAK3670213.1"/>
    <property type="molecule type" value="Genomic_DNA"/>
</dbReference>
<feature type="compositionally biased region" description="Acidic residues" evidence="1">
    <location>
        <begin position="571"/>
        <end position="581"/>
    </location>
</feature>
<dbReference type="Pfam" id="PF21762">
    <property type="entry name" value="DEDDh_C"/>
    <property type="match status" value="1"/>
</dbReference>
<organism evidence="3 4">
    <name type="scientific">Recurvomyces mirabilis</name>
    <dbReference type="NCBI Taxonomy" id="574656"/>
    <lineage>
        <taxon>Eukaryota</taxon>
        <taxon>Fungi</taxon>
        <taxon>Dikarya</taxon>
        <taxon>Ascomycota</taxon>
        <taxon>Pezizomycotina</taxon>
        <taxon>Dothideomycetes</taxon>
        <taxon>Dothideomycetidae</taxon>
        <taxon>Mycosphaerellales</taxon>
        <taxon>Teratosphaeriaceae</taxon>
        <taxon>Recurvomyces</taxon>
    </lineage>
</organism>